<evidence type="ECO:0000313" key="12">
    <source>
        <dbReference type="Proteomes" id="UP000193689"/>
    </source>
</evidence>
<dbReference type="Gene3D" id="1.25.10.10">
    <property type="entry name" value="Leucine-rich Repeat Variant"/>
    <property type="match status" value="1"/>
</dbReference>
<dbReference type="SMART" id="SM00025">
    <property type="entry name" value="Pumilio"/>
    <property type="match status" value="8"/>
</dbReference>
<evidence type="ECO:0000313" key="11">
    <source>
        <dbReference type="EMBL" id="ORY70098.1"/>
    </source>
</evidence>
<keyword evidence="3" id="KW-0677">Repeat</keyword>
<feature type="repeat" description="Pumilio" evidence="8">
    <location>
        <begin position="571"/>
        <end position="606"/>
    </location>
</feature>
<evidence type="ECO:0000256" key="6">
    <source>
        <dbReference type="ARBA" id="ARBA00060736"/>
    </source>
</evidence>
<feature type="repeat" description="Pumilio" evidence="8">
    <location>
        <begin position="715"/>
        <end position="750"/>
    </location>
</feature>
<evidence type="ECO:0000256" key="4">
    <source>
        <dbReference type="ARBA" id="ARBA00022884"/>
    </source>
</evidence>
<dbReference type="PROSITE" id="PS50302">
    <property type="entry name" value="PUM"/>
    <property type="match status" value="8"/>
</dbReference>
<dbReference type="GeneID" id="63782056"/>
<evidence type="ECO:0000259" key="10">
    <source>
        <dbReference type="PROSITE" id="PS50303"/>
    </source>
</evidence>
<dbReference type="STRING" id="1141098.A0A1Y2EEU3"/>
<feature type="region of interest" description="Disordered" evidence="9">
    <location>
        <begin position="308"/>
        <end position="333"/>
    </location>
</feature>
<comment type="function">
    <text evidence="5">RNA-binding nucleolar protein required for pre-rRNA processing. Involved in production of 18S rRNA and assembly of small ribosomal subunit.</text>
</comment>
<evidence type="ECO:0000256" key="1">
    <source>
        <dbReference type="ARBA" id="ARBA00004496"/>
    </source>
</evidence>
<evidence type="ECO:0000256" key="3">
    <source>
        <dbReference type="ARBA" id="ARBA00022737"/>
    </source>
</evidence>
<dbReference type="SUPFAM" id="SSF48371">
    <property type="entry name" value="ARM repeat"/>
    <property type="match status" value="1"/>
</dbReference>
<dbReference type="InterPro" id="IPR011989">
    <property type="entry name" value="ARM-like"/>
</dbReference>
<dbReference type="InterPro" id="IPR001313">
    <property type="entry name" value="Pumilio_RNA-bd_rpt"/>
</dbReference>
<dbReference type="InterPro" id="IPR033712">
    <property type="entry name" value="Pumilio_RNA-bd"/>
</dbReference>
<feature type="compositionally biased region" description="Polar residues" evidence="9">
    <location>
        <begin position="60"/>
        <end position="78"/>
    </location>
</feature>
<dbReference type="PANTHER" id="PTHR12537">
    <property type="entry name" value="RNA BINDING PROTEIN PUMILIO-RELATED"/>
    <property type="match status" value="1"/>
</dbReference>
<feature type="region of interest" description="Disordered" evidence="9">
    <location>
        <begin position="1"/>
        <end position="157"/>
    </location>
</feature>
<dbReference type="AlphaFoldDB" id="A0A1Y2EEU3"/>
<feature type="repeat" description="Pumilio" evidence="8">
    <location>
        <begin position="499"/>
        <end position="534"/>
    </location>
</feature>
<keyword evidence="12" id="KW-1185">Reference proteome</keyword>
<dbReference type="EMBL" id="MCFJ01000002">
    <property type="protein sequence ID" value="ORY70098.1"/>
    <property type="molecule type" value="Genomic_DNA"/>
</dbReference>
<dbReference type="InterPro" id="IPR016024">
    <property type="entry name" value="ARM-type_fold"/>
</dbReference>
<dbReference type="GO" id="GO:0003730">
    <property type="term" value="F:mRNA 3'-UTR binding"/>
    <property type="evidence" value="ECO:0007669"/>
    <property type="project" value="TreeGrafter"/>
</dbReference>
<feature type="repeat" description="Pumilio" evidence="8">
    <location>
        <begin position="751"/>
        <end position="793"/>
    </location>
</feature>
<feature type="compositionally biased region" description="Low complexity" evidence="9">
    <location>
        <begin position="866"/>
        <end position="877"/>
    </location>
</feature>
<feature type="compositionally biased region" description="Polar residues" evidence="9">
    <location>
        <begin position="17"/>
        <end position="28"/>
    </location>
</feature>
<feature type="repeat" description="Pumilio" evidence="8">
    <location>
        <begin position="607"/>
        <end position="642"/>
    </location>
</feature>
<gene>
    <name evidence="11" type="ORF">BCR38DRAFT_99680</name>
</gene>
<feature type="repeat" description="Pumilio" evidence="8">
    <location>
        <begin position="535"/>
        <end position="570"/>
    </location>
</feature>
<dbReference type="RefSeq" id="XP_040720048.1">
    <property type="nucleotide sequence ID" value="XM_040865844.1"/>
</dbReference>
<dbReference type="PANTHER" id="PTHR12537:SF12">
    <property type="entry name" value="MATERNAL PROTEIN PUMILIO"/>
    <property type="match status" value="1"/>
</dbReference>
<evidence type="ECO:0000256" key="8">
    <source>
        <dbReference type="PROSITE-ProRule" id="PRU00317"/>
    </source>
</evidence>
<comment type="caution">
    <text evidence="11">The sequence shown here is derived from an EMBL/GenBank/DDBJ whole genome shotgun (WGS) entry which is preliminary data.</text>
</comment>
<feature type="compositionally biased region" description="Polar residues" evidence="9">
    <location>
        <begin position="119"/>
        <end position="143"/>
    </location>
</feature>
<dbReference type="Proteomes" id="UP000193689">
    <property type="component" value="Unassembled WGS sequence"/>
</dbReference>
<keyword evidence="2" id="KW-0963">Cytoplasm</keyword>
<comment type="similarity">
    <text evidence="6">Belongs to the PUF3 family.</text>
</comment>
<feature type="compositionally biased region" description="Polar residues" evidence="9">
    <location>
        <begin position="308"/>
        <end position="329"/>
    </location>
</feature>
<dbReference type="GO" id="GO:0005737">
    <property type="term" value="C:cytoplasm"/>
    <property type="evidence" value="ECO:0007669"/>
    <property type="project" value="UniProtKB-SubCell"/>
</dbReference>
<keyword evidence="4" id="KW-0694">RNA-binding</keyword>
<comment type="subcellular location">
    <subcellularLocation>
        <location evidence="1">Cytoplasm</location>
    </subcellularLocation>
</comment>
<proteinExistence type="inferred from homology"/>
<reference evidence="11 12" key="1">
    <citation type="submission" date="2016-07" db="EMBL/GenBank/DDBJ databases">
        <title>Pervasive Adenine N6-methylation of Active Genes in Fungi.</title>
        <authorList>
            <consortium name="DOE Joint Genome Institute"/>
            <person name="Mondo S.J."/>
            <person name="Dannebaum R.O."/>
            <person name="Kuo R.C."/>
            <person name="Labutti K."/>
            <person name="Haridas S."/>
            <person name="Kuo A."/>
            <person name="Salamov A."/>
            <person name="Ahrendt S.R."/>
            <person name="Lipzen A."/>
            <person name="Sullivan W."/>
            <person name="Andreopoulos W.B."/>
            <person name="Clum A."/>
            <person name="Lindquist E."/>
            <person name="Daum C."/>
            <person name="Ramamoorthy G.K."/>
            <person name="Gryganskyi A."/>
            <person name="Culley D."/>
            <person name="Magnuson J.K."/>
            <person name="James T.Y."/>
            <person name="O'Malley M.A."/>
            <person name="Stajich J.E."/>
            <person name="Spatafora J.W."/>
            <person name="Visel A."/>
            <person name="Grigoriev I.V."/>
        </authorList>
    </citation>
    <scope>NUCLEOTIDE SEQUENCE [LARGE SCALE GENOMIC DNA]</scope>
    <source>
        <strain evidence="11 12">CBS 129021</strain>
    </source>
</reference>
<dbReference type="PROSITE" id="PS50303">
    <property type="entry name" value="PUM_HD"/>
    <property type="match status" value="1"/>
</dbReference>
<evidence type="ECO:0000256" key="9">
    <source>
        <dbReference type="SAM" id="MobiDB-lite"/>
    </source>
</evidence>
<accession>A0A1Y2EEU3</accession>
<evidence type="ECO:0000256" key="5">
    <source>
        <dbReference type="ARBA" id="ARBA00024893"/>
    </source>
</evidence>
<dbReference type="OrthoDB" id="668540at2759"/>
<evidence type="ECO:0000256" key="7">
    <source>
        <dbReference type="ARBA" id="ARBA00081811"/>
    </source>
</evidence>
<dbReference type="GO" id="GO:0000288">
    <property type="term" value="P:nuclear-transcribed mRNA catabolic process, deadenylation-dependent decay"/>
    <property type="evidence" value="ECO:0007669"/>
    <property type="project" value="TreeGrafter"/>
</dbReference>
<name>A0A1Y2EEU3_9PEZI</name>
<dbReference type="CDD" id="cd07920">
    <property type="entry name" value="Pumilio"/>
    <property type="match status" value="1"/>
</dbReference>
<dbReference type="Pfam" id="PF00806">
    <property type="entry name" value="PUF"/>
    <property type="match status" value="8"/>
</dbReference>
<dbReference type="InterPro" id="IPR033133">
    <property type="entry name" value="PUM-HD"/>
</dbReference>
<evidence type="ECO:0000256" key="2">
    <source>
        <dbReference type="ARBA" id="ARBA00022490"/>
    </source>
</evidence>
<organism evidence="11 12">
    <name type="scientific">Pseudomassariella vexata</name>
    <dbReference type="NCBI Taxonomy" id="1141098"/>
    <lineage>
        <taxon>Eukaryota</taxon>
        <taxon>Fungi</taxon>
        <taxon>Dikarya</taxon>
        <taxon>Ascomycota</taxon>
        <taxon>Pezizomycotina</taxon>
        <taxon>Sordariomycetes</taxon>
        <taxon>Xylariomycetidae</taxon>
        <taxon>Amphisphaeriales</taxon>
        <taxon>Pseudomassariaceae</taxon>
        <taxon>Pseudomassariella</taxon>
    </lineage>
</organism>
<feature type="compositionally biased region" description="Basic and acidic residues" evidence="9">
    <location>
        <begin position="900"/>
        <end position="918"/>
    </location>
</feature>
<feature type="region of interest" description="Disordered" evidence="9">
    <location>
        <begin position="821"/>
        <end position="918"/>
    </location>
</feature>
<feature type="compositionally biased region" description="Polar residues" evidence="9">
    <location>
        <begin position="844"/>
        <end position="863"/>
    </location>
</feature>
<dbReference type="FunFam" id="1.25.10.10:FF:000004">
    <property type="entry name" value="Pumilio homolog 1 isoform 2"/>
    <property type="match status" value="1"/>
</dbReference>
<feature type="region of interest" description="Disordered" evidence="9">
    <location>
        <begin position="355"/>
        <end position="396"/>
    </location>
</feature>
<feature type="repeat" description="Pumilio" evidence="8">
    <location>
        <begin position="643"/>
        <end position="678"/>
    </location>
</feature>
<protein>
    <recommendedName>
        <fullName evidence="7">Pumilio homology domain family member 3</fullName>
    </recommendedName>
</protein>
<dbReference type="InParanoid" id="A0A1Y2EEU3"/>
<feature type="compositionally biased region" description="Polar residues" evidence="9">
    <location>
        <begin position="824"/>
        <end position="836"/>
    </location>
</feature>
<sequence length="918" mass="101184">MMTAPPGRGLSFPLGNPPSSDKSSQNGRTAFGNARWGSEIWSSNVIGGGYSSKRDAVDSRGSNEASPTAPSGSAQLNHMSEAEPWAPRGGIWKSQDTSVQGRPPSGHTSPSHTRDNGMVQHSLQDSQYFPTRSAVGQNGNTVSKRSKEHGSMDASSTSFKNVPMFGVPTSEDKDKSAPYSNLASKYSYEHPSAPYKRGSQDHVFRTMAPPRENSTASSGVLTPAPLHGDISSYHFTPIPNDALSLSSRPSITHHALSFPSTGSARGSSSNQVAMDRGLPDMFKQSLKLDEALDSGVVGGMTGNSYAHTASQPFQLNPGSQPWPETNDVGNNGRAFGQAYQQEVYLEQMSGQFFGGAKRGSASPAGSVHRSSLNSPRYGPTPNPRADSWPRPPSANPALTQELERQHQLLQNPNYFASGGWASFPQYLPQPNPYDHYTQNSTFRNQVQPHSYMPINQFIPGVNIPVRPSRDTDPGKGMRSVLLEEFRASNKSNKRFELKDLYNHIVEFSGDQHGSRFIQEKLTTANSDEKDQVFREIEPNALQLMKDVFGNYVIQKFFEHGSQLQKKIIASQMKGKVAELSVQMYACRVVQRALEFVLAEQQAEIINELKPDIMRIVKDQNGNHVIQKIISMAPSLCVPFMMDAFRGHINVLAVHTYGCRVVQRLLEHGSEMERRELMDEVHACAPQLIADQYGNYVAQHIIAHGSPDDRSRMIRHVINELVPLSKHKFASNVVEKCIEHGTADEREAIRVKLTARSTDGSPLLQMMMRDQFGNYVIQKLVQQLEGPDRDTLIDEMRPQFASLKKISSGRQMTAIDRLMDVVDNKPTSSRKQSTSRSAVKVPTDPSLQLDVNSAMPTPGLTTEHNSPESNSPPSTNLSVGDETVEYKGKGKAPPVDGQVAVREDQAYEMSRDGVPREEE</sequence>
<feature type="domain" description="PUM-HD" evidence="10">
    <location>
        <begin position="477"/>
        <end position="819"/>
    </location>
</feature>
<feature type="compositionally biased region" description="Polar residues" evidence="9">
    <location>
        <begin position="94"/>
        <end position="111"/>
    </location>
</feature>
<feature type="repeat" description="Pumilio" evidence="8">
    <location>
        <begin position="679"/>
        <end position="714"/>
    </location>
</feature>